<feature type="domain" description="HTH luxR-type" evidence="6">
    <location>
        <begin position="180"/>
        <end position="245"/>
    </location>
</feature>
<dbReference type="PROSITE" id="PS00622">
    <property type="entry name" value="HTH_LUXR_1"/>
    <property type="match status" value="1"/>
</dbReference>
<dbReference type="InterPro" id="IPR058245">
    <property type="entry name" value="NreC/VraR/RcsB-like_REC"/>
</dbReference>
<accession>A0ABV9R7T9</accession>
<feature type="domain" description="Response regulatory" evidence="7">
    <location>
        <begin position="17"/>
        <end position="133"/>
    </location>
</feature>
<evidence type="ECO:0000256" key="1">
    <source>
        <dbReference type="ARBA" id="ARBA00022553"/>
    </source>
</evidence>
<dbReference type="InterPro" id="IPR001789">
    <property type="entry name" value="Sig_transdc_resp-reg_receiver"/>
</dbReference>
<dbReference type="PROSITE" id="PS50110">
    <property type="entry name" value="RESPONSE_REGULATORY"/>
    <property type="match status" value="1"/>
</dbReference>
<keyword evidence="4" id="KW-0804">Transcription</keyword>
<evidence type="ECO:0000313" key="8">
    <source>
        <dbReference type="EMBL" id="MFC4829855.1"/>
    </source>
</evidence>
<dbReference type="SMART" id="SM00448">
    <property type="entry name" value="REC"/>
    <property type="match status" value="1"/>
</dbReference>
<dbReference type="InterPro" id="IPR000792">
    <property type="entry name" value="Tscrpt_reg_LuxR_C"/>
</dbReference>
<keyword evidence="1 5" id="KW-0597">Phosphoprotein</keyword>
<feature type="modified residue" description="4-aspartylphosphate" evidence="5">
    <location>
        <position position="68"/>
    </location>
</feature>
<organism evidence="8 9">
    <name type="scientific">Agromyces aurantiacus</name>
    <dbReference type="NCBI Taxonomy" id="165814"/>
    <lineage>
        <taxon>Bacteria</taxon>
        <taxon>Bacillati</taxon>
        <taxon>Actinomycetota</taxon>
        <taxon>Actinomycetes</taxon>
        <taxon>Micrococcales</taxon>
        <taxon>Microbacteriaceae</taxon>
        <taxon>Agromyces</taxon>
    </lineage>
</organism>
<evidence type="ECO:0000256" key="2">
    <source>
        <dbReference type="ARBA" id="ARBA00023015"/>
    </source>
</evidence>
<dbReference type="SUPFAM" id="SSF46894">
    <property type="entry name" value="C-terminal effector domain of the bipartite response regulators"/>
    <property type="match status" value="1"/>
</dbReference>
<dbReference type="CDD" id="cd06170">
    <property type="entry name" value="LuxR_C_like"/>
    <property type="match status" value="1"/>
</dbReference>
<dbReference type="CDD" id="cd17535">
    <property type="entry name" value="REC_NarL-like"/>
    <property type="match status" value="1"/>
</dbReference>
<dbReference type="InterPro" id="IPR011006">
    <property type="entry name" value="CheY-like_superfamily"/>
</dbReference>
<keyword evidence="9" id="KW-1185">Reference proteome</keyword>
<dbReference type="Proteomes" id="UP001595960">
    <property type="component" value="Unassembled WGS sequence"/>
</dbReference>
<dbReference type="SMART" id="SM00421">
    <property type="entry name" value="HTH_LUXR"/>
    <property type="match status" value="1"/>
</dbReference>
<dbReference type="PROSITE" id="PS50043">
    <property type="entry name" value="HTH_LUXR_2"/>
    <property type="match status" value="1"/>
</dbReference>
<comment type="caution">
    <text evidence="8">The sequence shown here is derived from an EMBL/GenBank/DDBJ whole genome shotgun (WGS) entry which is preliminary data.</text>
</comment>
<dbReference type="Pfam" id="PF00072">
    <property type="entry name" value="Response_reg"/>
    <property type="match status" value="1"/>
</dbReference>
<evidence type="ECO:0000256" key="5">
    <source>
        <dbReference type="PROSITE-ProRule" id="PRU00169"/>
    </source>
</evidence>
<evidence type="ECO:0000313" key="9">
    <source>
        <dbReference type="Proteomes" id="UP001595960"/>
    </source>
</evidence>
<keyword evidence="3" id="KW-0238">DNA-binding</keyword>
<dbReference type="PANTHER" id="PTHR43214">
    <property type="entry name" value="TWO-COMPONENT RESPONSE REGULATOR"/>
    <property type="match status" value="1"/>
</dbReference>
<evidence type="ECO:0000256" key="4">
    <source>
        <dbReference type="ARBA" id="ARBA00023163"/>
    </source>
</evidence>
<sequence>MASRAREWTVPEPSAISVLLVDDQPLIRLGFRMVLEGESGIEVVGEADDGVEAVELTGRLAPDVVVMDVRMPRMDGIAATRRIVEERPGVRVLILTTFDLDEYAFAGLRAGASGFLLKNARPADLIHAIRTVAGGDAIVEPRITRRLLDLFGAQLPAGEGEPVRPAAGPAAASDDLRGAADPRLSVLTERELEVFGAIARGLSNAEISAALYLSESTVKTHVGRILMKLGLRDRVHAVMLGYETGVVVPGRG</sequence>
<dbReference type="SUPFAM" id="SSF52172">
    <property type="entry name" value="CheY-like"/>
    <property type="match status" value="1"/>
</dbReference>
<gene>
    <name evidence="8" type="ORF">ACFPER_13690</name>
</gene>
<dbReference type="Gene3D" id="3.40.50.2300">
    <property type="match status" value="1"/>
</dbReference>
<keyword evidence="2" id="KW-0805">Transcription regulation</keyword>
<dbReference type="InterPro" id="IPR039420">
    <property type="entry name" value="WalR-like"/>
</dbReference>
<reference evidence="9" key="1">
    <citation type="journal article" date="2019" name="Int. J. Syst. Evol. Microbiol.">
        <title>The Global Catalogue of Microorganisms (GCM) 10K type strain sequencing project: providing services to taxonomists for standard genome sequencing and annotation.</title>
        <authorList>
            <consortium name="The Broad Institute Genomics Platform"/>
            <consortium name="The Broad Institute Genome Sequencing Center for Infectious Disease"/>
            <person name="Wu L."/>
            <person name="Ma J."/>
        </authorList>
    </citation>
    <scope>NUCLEOTIDE SEQUENCE [LARGE SCALE GENOMIC DNA]</scope>
    <source>
        <strain evidence="9">CGMCC 1.12192</strain>
    </source>
</reference>
<dbReference type="RefSeq" id="WP_204395081.1">
    <property type="nucleotide sequence ID" value="NZ_JAFBBW010000001.1"/>
</dbReference>
<evidence type="ECO:0000256" key="3">
    <source>
        <dbReference type="ARBA" id="ARBA00023125"/>
    </source>
</evidence>
<evidence type="ECO:0000259" key="7">
    <source>
        <dbReference type="PROSITE" id="PS50110"/>
    </source>
</evidence>
<proteinExistence type="predicted"/>
<dbReference type="InterPro" id="IPR016032">
    <property type="entry name" value="Sig_transdc_resp-reg_C-effctor"/>
</dbReference>
<dbReference type="PRINTS" id="PR00038">
    <property type="entry name" value="HTHLUXR"/>
</dbReference>
<dbReference type="PANTHER" id="PTHR43214:SF24">
    <property type="entry name" value="TRANSCRIPTIONAL REGULATORY PROTEIN NARL-RELATED"/>
    <property type="match status" value="1"/>
</dbReference>
<protein>
    <submittedName>
        <fullName evidence="8">Response regulator</fullName>
    </submittedName>
</protein>
<evidence type="ECO:0000259" key="6">
    <source>
        <dbReference type="PROSITE" id="PS50043"/>
    </source>
</evidence>
<dbReference type="EMBL" id="JBHSJC010000002">
    <property type="protein sequence ID" value="MFC4829855.1"/>
    <property type="molecule type" value="Genomic_DNA"/>
</dbReference>
<dbReference type="Pfam" id="PF00196">
    <property type="entry name" value="GerE"/>
    <property type="match status" value="1"/>
</dbReference>
<name>A0ABV9R7T9_9MICO</name>